<proteinExistence type="predicted"/>
<dbReference type="Proteomes" id="UP000507470">
    <property type="component" value="Unassembled WGS sequence"/>
</dbReference>
<feature type="compositionally biased region" description="Basic and acidic residues" evidence="1">
    <location>
        <begin position="198"/>
        <end position="209"/>
    </location>
</feature>
<dbReference type="AlphaFoldDB" id="A0A6J8A291"/>
<name>A0A6J8A291_MYTCO</name>
<protein>
    <submittedName>
        <fullName evidence="2">Uncharacterized protein</fullName>
    </submittedName>
</protein>
<evidence type="ECO:0000256" key="1">
    <source>
        <dbReference type="SAM" id="MobiDB-lite"/>
    </source>
</evidence>
<feature type="compositionally biased region" description="Basic and acidic residues" evidence="1">
    <location>
        <begin position="181"/>
        <end position="190"/>
    </location>
</feature>
<reference evidence="2 3" key="1">
    <citation type="submission" date="2020-06" db="EMBL/GenBank/DDBJ databases">
        <authorList>
            <person name="Li R."/>
            <person name="Bekaert M."/>
        </authorList>
    </citation>
    <scope>NUCLEOTIDE SEQUENCE [LARGE SCALE GENOMIC DNA]</scope>
    <source>
        <strain evidence="3">wild</strain>
    </source>
</reference>
<dbReference type="OrthoDB" id="6132200at2759"/>
<feature type="region of interest" description="Disordered" evidence="1">
    <location>
        <begin position="175"/>
        <end position="218"/>
    </location>
</feature>
<evidence type="ECO:0000313" key="3">
    <source>
        <dbReference type="Proteomes" id="UP000507470"/>
    </source>
</evidence>
<accession>A0A6J8A291</accession>
<dbReference type="EMBL" id="CACVKT020000540">
    <property type="protein sequence ID" value="CAC5359974.1"/>
    <property type="molecule type" value="Genomic_DNA"/>
</dbReference>
<gene>
    <name evidence="2" type="ORF">MCOR_2620</name>
</gene>
<sequence length="218" mass="25469">MKSNVFCTYPLNARKSLEQILPKNFNPLQVNLTFIVTKMNRLLHDNARYMENASSRSSEWGELAEQRFIFIGLGKWNASGDILILNVVKKSVNLIGNLTTNLTECRMHTRSKFDRGKMLSHFNRGSWHTRFCGNRGSKRSPSSWQDITNTIQGYNFNYFLSERLKRFLSTNKQNQNQNLQMERKKQDQENKSIQVEEDIIKSDLEEENSKMTTNSNMD</sequence>
<organism evidence="2 3">
    <name type="scientific">Mytilus coruscus</name>
    <name type="common">Sea mussel</name>
    <dbReference type="NCBI Taxonomy" id="42192"/>
    <lineage>
        <taxon>Eukaryota</taxon>
        <taxon>Metazoa</taxon>
        <taxon>Spiralia</taxon>
        <taxon>Lophotrochozoa</taxon>
        <taxon>Mollusca</taxon>
        <taxon>Bivalvia</taxon>
        <taxon>Autobranchia</taxon>
        <taxon>Pteriomorphia</taxon>
        <taxon>Mytilida</taxon>
        <taxon>Mytiloidea</taxon>
        <taxon>Mytilidae</taxon>
        <taxon>Mytilinae</taxon>
        <taxon>Mytilus</taxon>
    </lineage>
</organism>
<keyword evidence="3" id="KW-1185">Reference proteome</keyword>
<evidence type="ECO:0000313" key="2">
    <source>
        <dbReference type="EMBL" id="CAC5359974.1"/>
    </source>
</evidence>